<keyword evidence="4" id="KW-1185">Reference proteome</keyword>
<keyword evidence="2" id="KW-1133">Transmembrane helix</keyword>
<comment type="caution">
    <text evidence="3">The sequence shown here is derived from an EMBL/GenBank/DDBJ whole genome shotgun (WGS) entry which is preliminary data.</text>
</comment>
<dbReference type="EMBL" id="JBHSWN010000001">
    <property type="protein sequence ID" value="MFC6788690.1"/>
    <property type="molecule type" value="Genomic_DNA"/>
</dbReference>
<feature type="transmembrane region" description="Helical" evidence="2">
    <location>
        <begin position="35"/>
        <end position="59"/>
    </location>
</feature>
<dbReference type="Proteomes" id="UP001596292">
    <property type="component" value="Unassembled WGS sequence"/>
</dbReference>
<sequence>MIAALFALAAAMLIAGVAAIVEGFPYVRLESGMAMVYGGAVVASSGVLLFGLGVVATWLRRIETAIRENPARPADEAVELGEPALMPAPEAPGASFVPTMTGHASDRQRIEPSLILPPQTLTAEPELPLPGLTPPVIAPVAEVPPPAEIKAQDAKSEPRLAEEDDLFVPGQSEPAKSVPESEPALRSSLDAAPETKVERTVVGRYSSGGNTYMMYDNGSIEADTPNGRFTFASLEELKAFVDGGGEVGARGAA</sequence>
<evidence type="ECO:0000313" key="4">
    <source>
        <dbReference type="Proteomes" id="UP001596292"/>
    </source>
</evidence>
<protein>
    <recommendedName>
        <fullName evidence="5">DUF308 domain-containing protein</fullName>
    </recommendedName>
</protein>
<proteinExistence type="predicted"/>
<gene>
    <name evidence="3" type="ORF">ACFQE0_03060</name>
</gene>
<evidence type="ECO:0000256" key="2">
    <source>
        <dbReference type="SAM" id="Phobius"/>
    </source>
</evidence>
<feature type="region of interest" description="Disordered" evidence="1">
    <location>
        <begin position="167"/>
        <end position="194"/>
    </location>
</feature>
<organism evidence="3 4">
    <name type="scientific">Methylobacterium komagatae</name>
    <dbReference type="NCBI Taxonomy" id="374425"/>
    <lineage>
        <taxon>Bacteria</taxon>
        <taxon>Pseudomonadati</taxon>
        <taxon>Pseudomonadota</taxon>
        <taxon>Alphaproteobacteria</taxon>
        <taxon>Hyphomicrobiales</taxon>
        <taxon>Methylobacteriaceae</taxon>
        <taxon>Methylobacterium</taxon>
    </lineage>
</organism>
<evidence type="ECO:0000256" key="1">
    <source>
        <dbReference type="SAM" id="MobiDB-lite"/>
    </source>
</evidence>
<name>A0ABW2BEI1_9HYPH</name>
<keyword evidence="2" id="KW-0472">Membrane</keyword>
<dbReference type="RefSeq" id="WP_378966943.1">
    <property type="nucleotide sequence ID" value="NZ_JBHSWN010000001.1"/>
</dbReference>
<evidence type="ECO:0008006" key="5">
    <source>
        <dbReference type="Google" id="ProtNLM"/>
    </source>
</evidence>
<reference evidence="4" key="1">
    <citation type="journal article" date="2019" name="Int. J. Syst. Evol. Microbiol.">
        <title>The Global Catalogue of Microorganisms (GCM) 10K type strain sequencing project: providing services to taxonomists for standard genome sequencing and annotation.</title>
        <authorList>
            <consortium name="The Broad Institute Genomics Platform"/>
            <consortium name="The Broad Institute Genome Sequencing Center for Infectious Disease"/>
            <person name="Wu L."/>
            <person name="Ma J."/>
        </authorList>
    </citation>
    <scope>NUCLEOTIDE SEQUENCE [LARGE SCALE GENOMIC DNA]</scope>
    <source>
        <strain evidence="4">CCUG 48316</strain>
    </source>
</reference>
<evidence type="ECO:0000313" key="3">
    <source>
        <dbReference type="EMBL" id="MFC6788690.1"/>
    </source>
</evidence>
<keyword evidence="2" id="KW-0812">Transmembrane</keyword>
<accession>A0ABW2BEI1</accession>